<dbReference type="PANTHER" id="PTHR33121">
    <property type="entry name" value="CYCLIC DI-GMP PHOSPHODIESTERASE PDEF"/>
    <property type="match status" value="1"/>
</dbReference>
<dbReference type="InterPro" id="IPR050706">
    <property type="entry name" value="Cyclic-di-GMP_PDE-like"/>
</dbReference>
<dbReference type="HOGENOM" id="CLU_000445_70_50_6"/>
<reference evidence="2 3" key="1">
    <citation type="journal article" date="2008" name="PLoS ONE">
        <title>Environmental adaptation: genomic analysis of the piezotolerant and psychrotolerant deep-sea iron reducing bacterium Shewanella piezotolerans WP3.</title>
        <authorList>
            <person name="Wang F."/>
            <person name="Wang J."/>
            <person name="Jian H."/>
            <person name="Zhang B."/>
            <person name="Li S."/>
            <person name="Wang F."/>
            <person name="Zeng X."/>
            <person name="Gao L."/>
            <person name="Bartlett D.H."/>
            <person name="Yu J."/>
            <person name="Hu S."/>
            <person name="Xiao X."/>
        </authorList>
    </citation>
    <scope>NUCLEOTIDE SEQUENCE [LARGE SCALE GENOMIC DNA]</scope>
    <source>
        <strain evidence="3">WP3 / JCM 13877</strain>
    </source>
</reference>
<protein>
    <submittedName>
        <fullName evidence="2">EAL:Response regulator receiver</fullName>
    </submittedName>
</protein>
<dbReference type="STRING" id="225849.swp_2763"/>
<dbReference type="SMART" id="SM00052">
    <property type="entry name" value="EAL"/>
    <property type="match status" value="1"/>
</dbReference>
<dbReference type="SUPFAM" id="SSF141868">
    <property type="entry name" value="EAL domain-like"/>
    <property type="match status" value="1"/>
</dbReference>
<dbReference type="Proteomes" id="UP000000753">
    <property type="component" value="Chromosome"/>
</dbReference>
<dbReference type="Pfam" id="PF00563">
    <property type="entry name" value="EAL"/>
    <property type="match status" value="1"/>
</dbReference>
<keyword evidence="3" id="KW-1185">Reference proteome</keyword>
<dbReference type="InterPro" id="IPR001633">
    <property type="entry name" value="EAL_dom"/>
</dbReference>
<dbReference type="Gene3D" id="3.20.20.450">
    <property type="entry name" value="EAL domain"/>
    <property type="match status" value="1"/>
</dbReference>
<proteinExistence type="predicted"/>
<dbReference type="InterPro" id="IPR035919">
    <property type="entry name" value="EAL_sf"/>
</dbReference>
<feature type="domain" description="EAL" evidence="1">
    <location>
        <begin position="14"/>
        <end position="257"/>
    </location>
</feature>
<organism evidence="2 3">
    <name type="scientific">Shewanella piezotolerans (strain WP3 / JCM 13877)</name>
    <dbReference type="NCBI Taxonomy" id="225849"/>
    <lineage>
        <taxon>Bacteria</taxon>
        <taxon>Pseudomonadati</taxon>
        <taxon>Pseudomonadota</taxon>
        <taxon>Gammaproteobacteria</taxon>
        <taxon>Alteromonadales</taxon>
        <taxon>Shewanellaceae</taxon>
        <taxon>Shewanella</taxon>
    </lineage>
</organism>
<dbReference type="CDD" id="cd01948">
    <property type="entry name" value="EAL"/>
    <property type="match status" value="1"/>
</dbReference>
<evidence type="ECO:0000313" key="3">
    <source>
        <dbReference type="Proteomes" id="UP000000753"/>
    </source>
</evidence>
<dbReference type="GO" id="GO:0071111">
    <property type="term" value="F:cyclic-guanylate-specific phosphodiesterase activity"/>
    <property type="evidence" value="ECO:0007669"/>
    <property type="project" value="InterPro"/>
</dbReference>
<evidence type="ECO:0000259" key="1">
    <source>
        <dbReference type="PROSITE" id="PS50883"/>
    </source>
</evidence>
<accession>B8CMV1</accession>
<dbReference type="eggNOG" id="COG2200">
    <property type="taxonomic scope" value="Bacteria"/>
</dbReference>
<dbReference type="EMBL" id="CP000472">
    <property type="protein sequence ID" value="ACJ29491.1"/>
    <property type="molecule type" value="Genomic_DNA"/>
</dbReference>
<dbReference type="AlphaFoldDB" id="B8CMV1"/>
<name>B8CMV1_SHEPW</name>
<dbReference type="KEGG" id="swp:swp_2763"/>
<sequence>MIVLSYYFYGNVNNYHYLENKTAMLDLTGLRLTAEYQPLLNPHTKEIYGYEALSRFYNLDGLAIAPNIVFEELHAHHKLLNAVEMAAKDFQIRHAPKSNKLFLNIDPHAIEVNASAMLKLLQKQSNICVEIIENTCINDAHLAGEFIKQLVKLNIPVGLDDVGAPHSMLSIDLISQVSCLKFDKYWLETANDPQYQHLLTALLQFAKKTKKLTVLEGIETQEQLAFAQNIGVDLVQGFLFKPLFITAKSSKQLTSVVAPPVAQ</sequence>
<dbReference type="PANTHER" id="PTHR33121:SF76">
    <property type="entry name" value="SIGNALING PROTEIN"/>
    <property type="match status" value="1"/>
</dbReference>
<gene>
    <name evidence="2" type="ordered locus">swp_2763</name>
</gene>
<evidence type="ECO:0000313" key="2">
    <source>
        <dbReference type="EMBL" id="ACJ29491.1"/>
    </source>
</evidence>
<dbReference type="PROSITE" id="PS50883">
    <property type="entry name" value="EAL"/>
    <property type="match status" value="1"/>
</dbReference>